<dbReference type="Pfam" id="PF02579">
    <property type="entry name" value="Nitro_FeMo-Co"/>
    <property type="match status" value="1"/>
</dbReference>
<sequence>MKICVTAKDTGLEAPVDPHFGRCKYFVMVDPDTMEVLSVENGVSSASGGAGVQAAQQVIGEGVDVLITGSVGPNAFSLLSSENVGMRIFSAGSVGEAIEAYRSDSLETIEEANSPGKPGK</sequence>
<evidence type="ECO:0000313" key="2">
    <source>
        <dbReference type="EMBL" id="SFM41547.1"/>
    </source>
</evidence>
<evidence type="ECO:0000259" key="1">
    <source>
        <dbReference type="Pfam" id="PF02579"/>
    </source>
</evidence>
<dbReference type="PANTHER" id="PTHR42983">
    <property type="entry name" value="DINITROGENASE IRON-MOLYBDENUM COFACTOR PROTEIN-RELATED"/>
    <property type="match status" value="1"/>
</dbReference>
<evidence type="ECO:0000313" key="3">
    <source>
        <dbReference type="Proteomes" id="UP000198535"/>
    </source>
</evidence>
<dbReference type="InterPro" id="IPR003731">
    <property type="entry name" value="Di-Nase_FeMo-co_biosynth"/>
</dbReference>
<organism evidence="2 3">
    <name type="scientific">Methanolobus profundi</name>
    <dbReference type="NCBI Taxonomy" id="487685"/>
    <lineage>
        <taxon>Archaea</taxon>
        <taxon>Methanobacteriati</taxon>
        <taxon>Methanobacteriota</taxon>
        <taxon>Stenosarchaea group</taxon>
        <taxon>Methanomicrobia</taxon>
        <taxon>Methanosarcinales</taxon>
        <taxon>Methanosarcinaceae</taxon>
        <taxon>Methanolobus</taxon>
    </lineage>
</organism>
<dbReference type="SUPFAM" id="SSF53146">
    <property type="entry name" value="Nitrogenase accessory factor-like"/>
    <property type="match status" value="1"/>
</dbReference>
<dbReference type="STRING" id="487685.SAMN04488696_1112"/>
<dbReference type="InterPro" id="IPR036105">
    <property type="entry name" value="DiNase_FeMo-co_biosyn_sf"/>
</dbReference>
<dbReference type="RefSeq" id="WP_091934456.1">
    <property type="nucleotide sequence ID" value="NZ_FOUJ01000002.1"/>
</dbReference>
<dbReference type="PANTHER" id="PTHR42983:SF1">
    <property type="entry name" value="IRON-MOLYBDENUM PROTEIN"/>
    <property type="match status" value="1"/>
</dbReference>
<feature type="domain" description="Dinitrogenase iron-molybdenum cofactor biosynthesis" evidence="1">
    <location>
        <begin position="13"/>
        <end position="102"/>
    </location>
</feature>
<gene>
    <name evidence="2" type="ORF">SAMN04488696_1112</name>
</gene>
<proteinExistence type="predicted"/>
<dbReference type="CDD" id="cd00851">
    <property type="entry name" value="MTH1175"/>
    <property type="match status" value="1"/>
</dbReference>
<reference evidence="3" key="1">
    <citation type="submission" date="2016-10" db="EMBL/GenBank/DDBJ databases">
        <authorList>
            <person name="Varghese N."/>
            <person name="Submissions S."/>
        </authorList>
    </citation>
    <scope>NUCLEOTIDE SEQUENCE [LARGE SCALE GENOMIC DNA]</scope>
    <source>
        <strain evidence="3">Mob M</strain>
    </source>
</reference>
<dbReference type="EMBL" id="FOUJ01000002">
    <property type="protein sequence ID" value="SFM41547.1"/>
    <property type="molecule type" value="Genomic_DNA"/>
</dbReference>
<dbReference type="OrthoDB" id="25911at2157"/>
<dbReference type="InterPro" id="IPR033913">
    <property type="entry name" value="MTH1175_dom"/>
</dbReference>
<dbReference type="Proteomes" id="UP000198535">
    <property type="component" value="Unassembled WGS sequence"/>
</dbReference>
<dbReference type="AlphaFoldDB" id="A0A1I4QND4"/>
<dbReference type="Gene3D" id="3.30.420.130">
    <property type="entry name" value="Dinitrogenase iron-molybdenum cofactor biosynthesis domain"/>
    <property type="match status" value="1"/>
</dbReference>
<keyword evidence="3" id="KW-1185">Reference proteome</keyword>
<protein>
    <submittedName>
        <fullName evidence="2">Predicted Fe-Mo cluster-binding protein, NifX family</fullName>
    </submittedName>
</protein>
<name>A0A1I4QND4_9EURY</name>
<accession>A0A1I4QND4</accession>